<name>A0AB37UMX6_9CYAN</name>
<evidence type="ECO:0000313" key="3">
    <source>
        <dbReference type="Proteomes" id="UP000282574"/>
    </source>
</evidence>
<sequence>MLPSKLLKKPPKPLKLPLRKGVGVRKKDKGDKGDKGAFGITIQNPKFPHSSLLTPHPFQKAIPIRKAERYSRENDKISKKTLAETIGSGIMTGELTKVKGNIV</sequence>
<reference evidence="2 3" key="1">
    <citation type="journal article" date="2019" name="Genome Biol. Evol.">
        <title>Day and night: Metabolic profiles and evolutionary relationships of six axenic non-marine cyanobacteria.</title>
        <authorList>
            <person name="Will S.E."/>
            <person name="Henke P."/>
            <person name="Boedeker C."/>
            <person name="Huang S."/>
            <person name="Brinkmann H."/>
            <person name="Rohde M."/>
            <person name="Jarek M."/>
            <person name="Friedl T."/>
            <person name="Seufert S."/>
            <person name="Schumacher M."/>
            <person name="Overmann J."/>
            <person name="Neumann-Schaal M."/>
            <person name="Petersen J."/>
        </authorList>
    </citation>
    <scope>NUCLEOTIDE SEQUENCE [LARGE SCALE GENOMIC DNA]</scope>
    <source>
        <strain evidence="2 3">SAG 39.79</strain>
    </source>
</reference>
<feature type="compositionally biased region" description="Basic residues" evidence="1">
    <location>
        <begin position="1"/>
        <end position="12"/>
    </location>
</feature>
<evidence type="ECO:0000313" key="2">
    <source>
        <dbReference type="EMBL" id="RUT12769.1"/>
    </source>
</evidence>
<accession>A0AB37UMX6</accession>
<organism evidence="2 3">
    <name type="scientific">Chroococcidiopsis cubana SAG 39.79</name>
    <dbReference type="NCBI Taxonomy" id="388085"/>
    <lineage>
        <taxon>Bacteria</taxon>
        <taxon>Bacillati</taxon>
        <taxon>Cyanobacteriota</taxon>
        <taxon>Cyanophyceae</taxon>
        <taxon>Chroococcidiopsidales</taxon>
        <taxon>Chroococcidiopsidaceae</taxon>
        <taxon>Chroococcidiopsis</taxon>
    </lineage>
</organism>
<dbReference type="AlphaFoldDB" id="A0AB37UMX6"/>
<keyword evidence="3" id="KW-1185">Reference proteome</keyword>
<dbReference type="EMBL" id="RSCK01000011">
    <property type="protein sequence ID" value="RUT12769.1"/>
    <property type="molecule type" value="Genomic_DNA"/>
</dbReference>
<protein>
    <submittedName>
        <fullName evidence="2">Uncharacterized protein</fullName>
    </submittedName>
</protein>
<proteinExistence type="predicted"/>
<dbReference type="Proteomes" id="UP000282574">
    <property type="component" value="Unassembled WGS sequence"/>
</dbReference>
<feature type="region of interest" description="Disordered" evidence="1">
    <location>
        <begin position="1"/>
        <end position="40"/>
    </location>
</feature>
<gene>
    <name evidence="2" type="ORF">DSM107010_18990</name>
</gene>
<evidence type="ECO:0000256" key="1">
    <source>
        <dbReference type="SAM" id="MobiDB-lite"/>
    </source>
</evidence>
<comment type="caution">
    <text evidence="2">The sequence shown here is derived from an EMBL/GenBank/DDBJ whole genome shotgun (WGS) entry which is preliminary data.</text>
</comment>